<dbReference type="Pfam" id="PF00145">
    <property type="entry name" value="DNA_methylase"/>
    <property type="match status" value="1"/>
</dbReference>
<evidence type="ECO:0000313" key="8">
    <source>
        <dbReference type="Proteomes" id="UP000490386"/>
    </source>
</evidence>
<comment type="caution">
    <text evidence="7">The sequence shown here is derived from an EMBL/GenBank/DDBJ whole genome shotgun (WGS) entry which is preliminary data.</text>
</comment>
<keyword evidence="8" id="KW-1185">Reference proteome</keyword>
<keyword evidence="3 7" id="KW-0808">Transferase</keyword>
<dbReference type="AlphaFoldDB" id="A0A7J5B708"/>
<organism evidence="7 8">
    <name type="scientific">Pseudoclavibacter terrae</name>
    <dbReference type="NCBI Taxonomy" id="1530195"/>
    <lineage>
        <taxon>Bacteria</taxon>
        <taxon>Bacillati</taxon>
        <taxon>Actinomycetota</taxon>
        <taxon>Actinomycetes</taxon>
        <taxon>Micrococcales</taxon>
        <taxon>Microbacteriaceae</taxon>
        <taxon>Pseudoclavibacter</taxon>
    </lineage>
</organism>
<evidence type="ECO:0000256" key="4">
    <source>
        <dbReference type="ARBA" id="ARBA00022691"/>
    </source>
</evidence>
<reference evidence="7 8" key="1">
    <citation type="submission" date="2019-09" db="EMBL/GenBank/DDBJ databases">
        <title>Phylogeny of genus Pseudoclavibacter and closely related genus.</title>
        <authorList>
            <person name="Li Y."/>
        </authorList>
    </citation>
    <scope>NUCLEOTIDE SEQUENCE [LARGE SCALE GENOMIC DNA]</scope>
    <source>
        <strain evidence="7 8">THG-MD12</strain>
    </source>
</reference>
<feature type="region of interest" description="Disordered" evidence="6">
    <location>
        <begin position="211"/>
        <end position="278"/>
    </location>
</feature>
<dbReference type="SUPFAM" id="SSF53335">
    <property type="entry name" value="S-adenosyl-L-methionine-dependent methyltransferases"/>
    <property type="match status" value="1"/>
</dbReference>
<dbReference type="OrthoDB" id="9813719at2"/>
<dbReference type="GO" id="GO:0009307">
    <property type="term" value="P:DNA restriction-modification system"/>
    <property type="evidence" value="ECO:0007669"/>
    <property type="project" value="UniProtKB-KW"/>
</dbReference>
<feature type="compositionally biased region" description="Polar residues" evidence="6">
    <location>
        <begin position="224"/>
        <end position="242"/>
    </location>
</feature>
<proteinExistence type="predicted"/>
<evidence type="ECO:0000313" key="7">
    <source>
        <dbReference type="EMBL" id="KAB1639998.1"/>
    </source>
</evidence>
<dbReference type="EMBL" id="WBJX01000001">
    <property type="protein sequence ID" value="KAB1639998.1"/>
    <property type="molecule type" value="Genomic_DNA"/>
</dbReference>
<dbReference type="EC" id="2.1.1.37" evidence="1"/>
<feature type="compositionally biased region" description="Low complexity" evidence="6">
    <location>
        <begin position="255"/>
        <end position="265"/>
    </location>
</feature>
<dbReference type="GO" id="GO:0003677">
    <property type="term" value="F:DNA binding"/>
    <property type="evidence" value="ECO:0007669"/>
    <property type="project" value="TreeGrafter"/>
</dbReference>
<keyword evidence="4" id="KW-0949">S-adenosyl-L-methionine</keyword>
<evidence type="ECO:0000256" key="5">
    <source>
        <dbReference type="ARBA" id="ARBA00022747"/>
    </source>
</evidence>
<gene>
    <name evidence="7" type="ORF">F8O03_05930</name>
</gene>
<evidence type="ECO:0000256" key="1">
    <source>
        <dbReference type="ARBA" id="ARBA00011975"/>
    </source>
</evidence>
<protein>
    <recommendedName>
        <fullName evidence="1">DNA (cytosine-5-)-methyltransferase</fullName>
        <ecNumber evidence="1">2.1.1.37</ecNumber>
    </recommendedName>
</protein>
<dbReference type="GO" id="GO:0044027">
    <property type="term" value="P:negative regulation of gene expression via chromosomal CpG island methylation"/>
    <property type="evidence" value="ECO:0007669"/>
    <property type="project" value="TreeGrafter"/>
</dbReference>
<evidence type="ECO:0000256" key="3">
    <source>
        <dbReference type="ARBA" id="ARBA00022679"/>
    </source>
</evidence>
<dbReference type="InterPro" id="IPR050390">
    <property type="entry name" value="C5-Methyltransferase"/>
</dbReference>
<dbReference type="PANTHER" id="PTHR10629">
    <property type="entry name" value="CYTOSINE-SPECIFIC METHYLTRANSFERASE"/>
    <property type="match status" value="1"/>
</dbReference>
<dbReference type="Proteomes" id="UP000490386">
    <property type="component" value="Unassembled WGS sequence"/>
</dbReference>
<dbReference type="InterPro" id="IPR029063">
    <property type="entry name" value="SAM-dependent_MTases_sf"/>
</dbReference>
<evidence type="ECO:0000256" key="2">
    <source>
        <dbReference type="ARBA" id="ARBA00022603"/>
    </source>
</evidence>
<keyword evidence="2 7" id="KW-0489">Methyltransferase</keyword>
<dbReference type="PANTHER" id="PTHR10629:SF52">
    <property type="entry name" value="DNA (CYTOSINE-5)-METHYLTRANSFERASE 1"/>
    <property type="match status" value="1"/>
</dbReference>
<dbReference type="GO" id="GO:0003886">
    <property type="term" value="F:DNA (cytosine-5-)-methyltransferase activity"/>
    <property type="evidence" value="ECO:0007669"/>
    <property type="project" value="UniProtKB-EC"/>
</dbReference>
<evidence type="ECO:0000256" key="6">
    <source>
        <dbReference type="SAM" id="MobiDB-lite"/>
    </source>
</evidence>
<dbReference type="InterPro" id="IPR001525">
    <property type="entry name" value="C5_MeTfrase"/>
</dbReference>
<sequence>MPEAVSTRDAVGMTTVYRDVWDGILDPAKVPAHDIKISSPPCQTFSAAGNGDGRRALGDVLAAVKAGVYMRPLDLYELTKSLDPRTALVLTPLAHIYRERPRLVALEQVPQVLPVWEAYAAVMREWGYSVAVGVLNAEQFGVPQTRRRAILVARRDGREARLPAPTHSRYYSRDPKRLDDGVLPWISMPTRSAWTASPLRRRWERAWSSATASGPVATRHSPRSRSGQQPVAWSRAGSSCARTTPRGPVAKRPRAASWRARSAQSTNQPRPSRARPGR</sequence>
<name>A0A7J5B708_9MICO</name>
<accession>A0A7J5B708</accession>
<dbReference type="Gene3D" id="3.40.50.150">
    <property type="entry name" value="Vaccinia Virus protein VP39"/>
    <property type="match status" value="1"/>
</dbReference>
<keyword evidence="5" id="KW-0680">Restriction system</keyword>
<dbReference type="GO" id="GO:0032259">
    <property type="term" value="P:methylation"/>
    <property type="evidence" value="ECO:0007669"/>
    <property type="project" value="UniProtKB-KW"/>
</dbReference>